<dbReference type="Proteomes" id="UP001501509">
    <property type="component" value="Unassembled WGS sequence"/>
</dbReference>
<evidence type="ECO:0000313" key="2">
    <source>
        <dbReference type="Proteomes" id="UP001501509"/>
    </source>
</evidence>
<accession>A0ABP6CCZ6</accession>
<sequence>MRTASQHHGHVRERVDVIMLTALRADPVAIDTFLTEPGGTRLDSSSKEFLRESRRLTLACAAVLTRILGAHRPGRDPYGDETCAGCGTPDCRTLKGADDILAAYTVHPLPVDRAEAWRRADAYLGGAPGTPLTIEEFDDGFIARPSTPGAVADRFLLVVDRRSGSLTRWPVLPTEQLIDDYRRYQNGVL</sequence>
<keyword evidence="2" id="KW-1185">Reference proteome</keyword>
<gene>
    <name evidence="1" type="ORF">GCM10010411_50770</name>
</gene>
<proteinExistence type="predicted"/>
<evidence type="ECO:0000313" key="1">
    <source>
        <dbReference type="EMBL" id="GAA2610232.1"/>
    </source>
</evidence>
<name>A0ABP6CCZ6_9ACTN</name>
<reference evidence="2" key="1">
    <citation type="journal article" date="2019" name="Int. J. Syst. Evol. Microbiol.">
        <title>The Global Catalogue of Microorganisms (GCM) 10K type strain sequencing project: providing services to taxonomists for standard genome sequencing and annotation.</title>
        <authorList>
            <consortium name="The Broad Institute Genomics Platform"/>
            <consortium name="The Broad Institute Genome Sequencing Center for Infectious Disease"/>
            <person name="Wu L."/>
            <person name="Ma J."/>
        </authorList>
    </citation>
    <scope>NUCLEOTIDE SEQUENCE [LARGE SCALE GENOMIC DNA]</scope>
    <source>
        <strain evidence="2">JCM 6833</strain>
    </source>
</reference>
<protein>
    <submittedName>
        <fullName evidence="1">Uncharacterized protein</fullName>
    </submittedName>
</protein>
<dbReference type="EMBL" id="BAAATD010000007">
    <property type="protein sequence ID" value="GAA2610232.1"/>
    <property type="molecule type" value="Genomic_DNA"/>
</dbReference>
<comment type="caution">
    <text evidence="1">The sequence shown here is derived from an EMBL/GenBank/DDBJ whole genome shotgun (WGS) entry which is preliminary data.</text>
</comment>
<organism evidence="1 2">
    <name type="scientific">Actinomadura fulvescens</name>
    <dbReference type="NCBI Taxonomy" id="46160"/>
    <lineage>
        <taxon>Bacteria</taxon>
        <taxon>Bacillati</taxon>
        <taxon>Actinomycetota</taxon>
        <taxon>Actinomycetes</taxon>
        <taxon>Streptosporangiales</taxon>
        <taxon>Thermomonosporaceae</taxon>
        <taxon>Actinomadura</taxon>
    </lineage>
</organism>